<feature type="transmembrane region" description="Helical" evidence="1">
    <location>
        <begin position="186"/>
        <end position="203"/>
    </location>
</feature>
<feature type="transmembrane region" description="Helical" evidence="1">
    <location>
        <begin position="145"/>
        <end position="166"/>
    </location>
</feature>
<evidence type="ECO:0000313" key="3">
    <source>
        <dbReference type="Proteomes" id="UP000652567"/>
    </source>
</evidence>
<keyword evidence="1" id="KW-0812">Transmembrane</keyword>
<feature type="transmembrane region" description="Helical" evidence="1">
    <location>
        <begin position="284"/>
        <end position="305"/>
    </location>
</feature>
<dbReference type="EMBL" id="PRDL01000001">
    <property type="protein sequence ID" value="MBE8718938.1"/>
    <property type="molecule type" value="Genomic_DNA"/>
</dbReference>
<feature type="transmembrane region" description="Helical" evidence="1">
    <location>
        <begin position="44"/>
        <end position="64"/>
    </location>
</feature>
<dbReference type="Pfam" id="PF13687">
    <property type="entry name" value="DUF4153"/>
    <property type="match status" value="1"/>
</dbReference>
<feature type="transmembrane region" description="Helical" evidence="1">
    <location>
        <begin position="351"/>
        <end position="370"/>
    </location>
</feature>
<sequence>MTVDAMQKKTGKSVLLLIALLQGLALLILHESRLLNFWPGNDFAWLTGLYALTAIGPVLLLLSLSGSNTKAVVSWIAGFSLLAGLAGFYTGSQILPGTDSSHAELHFSMTFSLAVAAFIALLLIQRHTRSAENLSDKLCTLSWRNALTLAWSLLFMLAVWSLLMLWAGLFRLIQVDFFHELFTARWFYYPILSMALGFGVVMFREHVHFIDTVIGLQQSMIRFLLVLLVVIALLFLVSLPFTGLGVLWETGRGSTLILWMQAFLLLFVNAVYREQDARPVYPVWLHWLVALGVLSLPVYSVIASYGLWLRVDQYGWSLARCTGALIWLLLTVFSVAYCLLLLRYRERYLQALAPVNQALAWVVLAAMLLINSPLLDFRKISADSQLARLQSGEQKLDEADFYYFRYSLEKPGYDALMTFKASLREDQADIAMRIDRLYSEGEFDPALKAVVSDAFFASLQQQPEAPLPEGLKAAIGDWLNIGVLRQTQFKGAFLHQMDVNGDGEDDYVLDARAKEDWRETAVFYRSGDSWQVQQYRFQQRDESAADDETGVVLLKPQWPLLKIGQRILQTDSNWPSELVAEPAEPTP</sequence>
<keyword evidence="1" id="KW-1133">Transmembrane helix</keyword>
<dbReference type="InterPro" id="IPR025291">
    <property type="entry name" value="DUF4153"/>
</dbReference>
<accession>A0A928V6R8</accession>
<feature type="transmembrane region" description="Helical" evidence="1">
    <location>
        <begin position="71"/>
        <end position="90"/>
    </location>
</feature>
<gene>
    <name evidence="2" type="ORF">C4F51_17320</name>
</gene>
<evidence type="ECO:0000313" key="2">
    <source>
        <dbReference type="EMBL" id="MBE8718938.1"/>
    </source>
</evidence>
<dbReference type="AlphaFoldDB" id="A0A928V6R8"/>
<feature type="transmembrane region" description="Helical" evidence="1">
    <location>
        <begin position="325"/>
        <end position="344"/>
    </location>
</feature>
<reference evidence="2" key="1">
    <citation type="submission" date="2018-07" db="EMBL/GenBank/DDBJ databases">
        <title>Genome assembly of strain Ka43.</title>
        <authorList>
            <person name="Kukolya J."/>
            <person name="Nagy I."/>
            <person name="Horvath B."/>
            <person name="Toth A."/>
        </authorList>
    </citation>
    <scope>NUCLEOTIDE SEQUENCE</scope>
    <source>
        <strain evidence="2">KB43</strain>
    </source>
</reference>
<keyword evidence="1" id="KW-0472">Membrane</keyword>
<protein>
    <submittedName>
        <fullName evidence="2">DUF4153 domain-containing protein</fullName>
    </submittedName>
</protein>
<keyword evidence="3" id="KW-1185">Reference proteome</keyword>
<organism evidence="2 3">
    <name type="scientific">Cellvibrio polysaccharolyticus</name>
    <dbReference type="NCBI Taxonomy" id="2082724"/>
    <lineage>
        <taxon>Bacteria</taxon>
        <taxon>Pseudomonadati</taxon>
        <taxon>Pseudomonadota</taxon>
        <taxon>Gammaproteobacteria</taxon>
        <taxon>Cellvibrionales</taxon>
        <taxon>Cellvibrionaceae</taxon>
        <taxon>Cellvibrio</taxon>
    </lineage>
</organism>
<name>A0A928V6R8_9GAMM</name>
<dbReference type="RefSeq" id="WP_193911907.1">
    <property type="nucleotide sequence ID" value="NZ_PRDL01000001.1"/>
</dbReference>
<feature type="transmembrane region" description="Helical" evidence="1">
    <location>
        <begin position="105"/>
        <end position="124"/>
    </location>
</feature>
<evidence type="ECO:0000256" key="1">
    <source>
        <dbReference type="SAM" id="Phobius"/>
    </source>
</evidence>
<feature type="transmembrane region" description="Helical" evidence="1">
    <location>
        <begin position="223"/>
        <end position="248"/>
    </location>
</feature>
<proteinExistence type="predicted"/>
<dbReference type="Proteomes" id="UP000652567">
    <property type="component" value="Unassembled WGS sequence"/>
</dbReference>
<feature type="transmembrane region" description="Helical" evidence="1">
    <location>
        <begin position="254"/>
        <end position="272"/>
    </location>
</feature>
<comment type="caution">
    <text evidence="2">The sequence shown here is derived from an EMBL/GenBank/DDBJ whole genome shotgun (WGS) entry which is preliminary data.</text>
</comment>